<accession>A0A084SP81</accession>
<dbReference type="AlphaFoldDB" id="A0A084SP81"/>
<comment type="caution">
    <text evidence="1">The sequence shown here is derived from an EMBL/GenBank/DDBJ whole genome shotgun (WGS) entry which is preliminary data.</text>
</comment>
<name>A0A084SP81_9BACT</name>
<organism evidence="1 2">
    <name type="scientific">Archangium violaceum Cb vi76</name>
    <dbReference type="NCBI Taxonomy" id="1406225"/>
    <lineage>
        <taxon>Bacteria</taxon>
        <taxon>Pseudomonadati</taxon>
        <taxon>Myxococcota</taxon>
        <taxon>Myxococcia</taxon>
        <taxon>Myxococcales</taxon>
        <taxon>Cystobacterineae</taxon>
        <taxon>Archangiaceae</taxon>
        <taxon>Archangium</taxon>
    </lineage>
</organism>
<evidence type="ECO:0000313" key="2">
    <source>
        <dbReference type="Proteomes" id="UP000028547"/>
    </source>
</evidence>
<gene>
    <name evidence="1" type="ORF">Q664_30385</name>
</gene>
<evidence type="ECO:0000313" key="1">
    <source>
        <dbReference type="EMBL" id="KFA90266.1"/>
    </source>
</evidence>
<sequence>MPLLRSWSSVLGLGLLVGGVALAEGTSVISVDLPYDNYNLQLRGDDIVSRDLQLQRVGTELRGRALGSVAQLTLKKDGVSGAVGSSPVNLKVRTEGDTLLAEGGFIDGPVTLRFSPKELHVYISQCRYELAFAQGVYEGRRSCDSRLLPPVRFSVPPDLRERSPAEQAALLLFALAPAAK</sequence>
<reference evidence="1 2" key="1">
    <citation type="submission" date="2014-07" db="EMBL/GenBank/DDBJ databases">
        <title>Draft Genome Sequence of Gephyronic Acid Producer, Cystobacter violaceus Strain Cb vi76.</title>
        <authorList>
            <person name="Stevens D.C."/>
            <person name="Young J."/>
            <person name="Carmichael R."/>
            <person name="Tan J."/>
            <person name="Taylor R.E."/>
        </authorList>
    </citation>
    <scope>NUCLEOTIDE SEQUENCE [LARGE SCALE GENOMIC DNA]</scope>
    <source>
        <strain evidence="1 2">Cb vi76</strain>
    </source>
</reference>
<dbReference type="Proteomes" id="UP000028547">
    <property type="component" value="Unassembled WGS sequence"/>
</dbReference>
<protein>
    <submittedName>
        <fullName evidence="1">Uncharacterized protein</fullName>
    </submittedName>
</protein>
<proteinExistence type="predicted"/>
<dbReference type="EMBL" id="JPMI01000220">
    <property type="protein sequence ID" value="KFA90266.1"/>
    <property type="molecule type" value="Genomic_DNA"/>
</dbReference>